<evidence type="ECO:0000313" key="15">
    <source>
        <dbReference type="Proteomes" id="UP000267464"/>
    </source>
</evidence>
<gene>
    <name evidence="14" type="ORF">DZC73_00545</name>
</gene>
<dbReference type="InterPro" id="IPR003961">
    <property type="entry name" value="FN3_dom"/>
</dbReference>
<dbReference type="PROSITE" id="PS51257">
    <property type="entry name" value="PROKAR_LIPOPROTEIN"/>
    <property type="match status" value="1"/>
</dbReference>
<dbReference type="InterPro" id="IPR001919">
    <property type="entry name" value="CBD2"/>
</dbReference>
<dbReference type="PROSITE" id="PS00592">
    <property type="entry name" value="GH9_2"/>
    <property type="match status" value="1"/>
</dbReference>
<dbReference type="SMART" id="SM01067">
    <property type="entry name" value="CBM_3"/>
    <property type="match status" value="1"/>
</dbReference>
<dbReference type="InterPro" id="IPR012341">
    <property type="entry name" value="6hp_glycosidase-like_sf"/>
</dbReference>
<evidence type="ECO:0000256" key="10">
    <source>
        <dbReference type="SAM" id="MobiDB-lite"/>
    </source>
</evidence>
<feature type="chain" id="PRO_5017849836" description="Endoglucanase" evidence="9">
    <location>
        <begin position="35"/>
        <end position="895"/>
    </location>
</feature>
<dbReference type="Pfam" id="PF00942">
    <property type="entry name" value="CBM_3"/>
    <property type="match status" value="1"/>
</dbReference>
<sequence>MTIRHGSRLRTPTSRGPRWTSWLTALATSAALLACGGGDPASTTTGRADASHTAPASAAATPAHNYAEALQKSVLFYEAQQSGKLPSWNRVSWRGDSRLSDGADVGHDLTGGWYDAGDHVKFGFPMAFTATQLAWGALRFEAGYKAAGQYDALLNNLRFVTDYFMRAHTAPNELYVQVGQGSTDHSWWGPVEVYPLAAPSFKISASCGGSDVAAETAASLASASMVFKASDAAYATQLLTHAKQLYTFADTVRAKYSDCVTDAANYYKSWSGYNDELAWAAAWLHRATGDSAYLAKAESFVNTSSSGFGTEGQSSFLPYKWTHDWDSKHYGVYVLLAETTGKAVYKDAIERNLDYWTTGTSTGERVSYTPGGLAWLSQWGSLRYAMNEAFIALAYADVVSDEAKKQRYRDFAVRQVNYVLGDNPRRGSYMVGFGSGSPQHPHHRTSHGSWMDSQTTPAQHRHVLYGAMVGGPGSDDSYADEIGNYVTNEVATDYNASLTGVLAKMNELFPGNVPLANFPQREQPSEDEIFVEAGINSSGSNYTEIKALLNNRSGWPARHGDKLSLRYYVDLGEVIAAGHSASDVTLSSNYSQGGTVSGLVRCGTSNLYYAVLDFTGTDIYPGGQSAFRHEIQFRFSVPAGTSYWNPANDPSYAGLSAAGTVKSLAIPVYSNGERVFGQEPAACGGVSVGVPTAPEGVTATGGSGSIALTWGAVANATGYRILRSATGAAGTYAQVGVAASPRFTDSGLAAATTYHYVVIATNAQGDGPPSADVSATTSTGGGGNGDCTLTLDASNDWGAGQVLVVKLANSGTQPLSNWQISWTESSDFTVQNSWSGSVSTSGRTVTVKPASWNSSIAPAGAIELGMQISYSGSRPLPTNAAVQGRSCTVSVISSR</sequence>
<dbReference type="SMART" id="SM00637">
    <property type="entry name" value="CBD_II"/>
    <property type="match status" value="1"/>
</dbReference>
<dbReference type="Pfam" id="PF00041">
    <property type="entry name" value="fn3"/>
    <property type="match status" value="1"/>
</dbReference>
<dbReference type="Gene3D" id="2.60.40.10">
    <property type="entry name" value="Immunoglobulins"/>
    <property type="match status" value="1"/>
</dbReference>
<dbReference type="GO" id="GO:0008810">
    <property type="term" value="F:cellulase activity"/>
    <property type="evidence" value="ECO:0007669"/>
    <property type="project" value="UniProtKB-EC"/>
</dbReference>
<dbReference type="SUPFAM" id="SSF48208">
    <property type="entry name" value="Six-hairpin glycosidases"/>
    <property type="match status" value="1"/>
</dbReference>
<dbReference type="Pfam" id="PF00553">
    <property type="entry name" value="CBM_2"/>
    <property type="match status" value="1"/>
</dbReference>
<evidence type="ECO:0000259" key="12">
    <source>
        <dbReference type="PROSITE" id="PS51172"/>
    </source>
</evidence>
<dbReference type="SUPFAM" id="SSF49384">
    <property type="entry name" value="Carbohydrate-binding domain"/>
    <property type="match status" value="2"/>
</dbReference>
<accession>A0A3N7HTM8</accession>
<evidence type="ECO:0000256" key="5">
    <source>
        <dbReference type="ARBA" id="ARBA00023295"/>
    </source>
</evidence>
<dbReference type="InterPro" id="IPR033126">
    <property type="entry name" value="Glyco_hydro_9_Asp/Glu_AS"/>
</dbReference>
<dbReference type="InterPro" id="IPR008965">
    <property type="entry name" value="CBM2/CBM3_carb-bd_dom_sf"/>
</dbReference>
<dbReference type="SMART" id="SM00060">
    <property type="entry name" value="FN3"/>
    <property type="match status" value="1"/>
</dbReference>
<keyword evidence="4 7" id="KW-0119">Carbohydrate metabolism</keyword>
<dbReference type="InterPro" id="IPR001956">
    <property type="entry name" value="CBM3"/>
</dbReference>
<dbReference type="InterPro" id="IPR036116">
    <property type="entry name" value="FN3_sf"/>
</dbReference>
<evidence type="ECO:0000313" key="14">
    <source>
        <dbReference type="EMBL" id="RQP25604.1"/>
    </source>
</evidence>
<keyword evidence="5 7" id="KW-0326">Glycosidase</keyword>
<evidence type="ECO:0000256" key="8">
    <source>
        <dbReference type="PROSITE-ProRule" id="PRU10060"/>
    </source>
</evidence>
<feature type="domain" description="CBM3" evidence="12">
    <location>
        <begin position="524"/>
        <end position="681"/>
    </location>
</feature>
<feature type="domain" description="Fibronectin type-III" evidence="11">
    <location>
        <begin position="690"/>
        <end position="780"/>
    </location>
</feature>
<comment type="caution">
    <text evidence="14">The sequence shown here is derived from an EMBL/GenBank/DDBJ whole genome shotgun (WGS) entry which is preliminary data.</text>
</comment>
<dbReference type="PROSITE" id="PS00698">
    <property type="entry name" value="GH9_3"/>
    <property type="match status" value="1"/>
</dbReference>
<dbReference type="SUPFAM" id="SSF49265">
    <property type="entry name" value="Fibronectin type III"/>
    <property type="match status" value="1"/>
</dbReference>
<dbReference type="RefSeq" id="WP_124538257.1">
    <property type="nucleotide sequence ID" value="NZ_QUSW01000001.1"/>
</dbReference>
<comment type="catalytic activity">
    <reaction evidence="1 9">
        <text>Endohydrolysis of (1-&gt;4)-beta-D-glucosidic linkages in cellulose, lichenin and cereal beta-D-glucans.</text>
        <dbReference type="EC" id="3.2.1.4"/>
    </reaction>
</comment>
<feature type="domain" description="CBM2" evidence="13">
    <location>
        <begin position="780"/>
        <end position="890"/>
    </location>
</feature>
<feature type="signal peptide" evidence="9">
    <location>
        <begin position="1"/>
        <end position="34"/>
    </location>
</feature>
<feature type="active site" evidence="8">
    <location>
        <position position="489"/>
    </location>
</feature>
<evidence type="ECO:0000256" key="1">
    <source>
        <dbReference type="ARBA" id="ARBA00000966"/>
    </source>
</evidence>
<keyword evidence="6 7" id="KW-0624">Polysaccharide degradation</keyword>
<dbReference type="PROSITE" id="PS51173">
    <property type="entry name" value="CBM2"/>
    <property type="match status" value="1"/>
</dbReference>
<keyword evidence="2 7" id="KW-0378">Hydrolase</keyword>
<protein>
    <recommendedName>
        <fullName evidence="9">Endoglucanase</fullName>
        <ecNumber evidence="9">3.2.1.4</ecNumber>
    </recommendedName>
</protein>
<reference evidence="14 15" key="2">
    <citation type="submission" date="2018-12" db="EMBL/GenBank/DDBJ databases">
        <title>Rhizobacter gummiphilus sp. nov., a rubber-degrading bacterium isolated from the soil of a botanical garden in Japan.</title>
        <authorList>
            <person name="Shunsuke S.S."/>
        </authorList>
    </citation>
    <scope>NUCLEOTIDE SEQUENCE [LARGE SCALE GENOMIC DNA]</scope>
    <source>
        <strain evidence="14 15">S-16</strain>
    </source>
</reference>
<dbReference type="GO" id="GO:0030245">
    <property type="term" value="P:cellulose catabolic process"/>
    <property type="evidence" value="ECO:0007669"/>
    <property type="project" value="UniProtKB-KW"/>
</dbReference>
<comment type="similarity">
    <text evidence="7 9">Belongs to the glycosyl hydrolase 9 (cellulase E) family.</text>
</comment>
<dbReference type="GO" id="GO:0030248">
    <property type="term" value="F:cellulose binding"/>
    <property type="evidence" value="ECO:0007669"/>
    <property type="project" value="InterPro"/>
</dbReference>
<dbReference type="OrthoDB" id="9808897at2"/>
<dbReference type="CDD" id="cd00063">
    <property type="entry name" value="FN3"/>
    <property type="match status" value="1"/>
</dbReference>
<evidence type="ECO:0000256" key="7">
    <source>
        <dbReference type="PROSITE-ProRule" id="PRU10059"/>
    </source>
</evidence>
<evidence type="ECO:0000256" key="9">
    <source>
        <dbReference type="RuleBase" id="RU361166"/>
    </source>
</evidence>
<dbReference type="InterPro" id="IPR013783">
    <property type="entry name" value="Ig-like_fold"/>
</dbReference>
<name>A0A3N7HTM8_9BURK</name>
<dbReference type="PROSITE" id="PS50853">
    <property type="entry name" value="FN3"/>
    <property type="match status" value="1"/>
</dbReference>
<dbReference type="PANTHER" id="PTHR22298">
    <property type="entry name" value="ENDO-1,4-BETA-GLUCANASE"/>
    <property type="match status" value="1"/>
</dbReference>
<dbReference type="EC" id="3.2.1.4" evidence="9"/>
<dbReference type="PROSITE" id="PS51172">
    <property type="entry name" value="CBM3"/>
    <property type="match status" value="1"/>
</dbReference>
<evidence type="ECO:0000256" key="2">
    <source>
        <dbReference type="ARBA" id="ARBA00022801"/>
    </source>
</evidence>
<dbReference type="InterPro" id="IPR012291">
    <property type="entry name" value="CBM2_carb-bd_dom_sf"/>
</dbReference>
<proteinExistence type="inferred from homology"/>
<feature type="region of interest" description="Disordered" evidence="10">
    <location>
        <begin position="435"/>
        <end position="454"/>
    </location>
</feature>
<feature type="active site" evidence="7">
    <location>
        <position position="442"/>
    </location>
</feature>
<evidence type="ECO:0000256" key="6">
    <source>
        <dbReference type="ARBA" id="ARBA00023326"/>
    </source>
</evidence>
<reference evidence="14 15" key="1">
    <citation type="submission" date="2018-08" db="EMBL/GenBank/DDBJ databases">
        <authorList>
            <person name="Khan S.A."/>
            <person name="Jeon C.O."/>
            <person name="Chun B.H."/>
            <person name="Jeong S.E."/>
        </authorList>
    </citation>
    <scope>NUCLEOTIDE SEQUENCE [LARGE SCALE GENOMIC DNA]</scope>
    <source>
        <strain evidence="14 15">S-16</strain>
    </source>
</reference>
<dbReference type="Gene3D" id="1.50.10.10">
    <property type="match status" value="1"/>
</dbReference>
<evidence type="ECO:0000259" key="13">
    <source>
        <dbReference type="PROSITE" id="PS51173"/>
    </source>
</evidence>
<dbReference type="Gene3D" id="2.60.40.290">
    <property type="match status" value="1"/>
</dbReference>
<keyword evidence="15" id="KW-1185">Reference proteome</keyword>
<evidence type="ECO:0000259" key="11">
    <source>
        <dbReference type="PROSITE" id="PS50853"/>
    </source>
</evidence>
<feature type="active site" evidence="8">
    <location>
        <position position="480"/>
    </location>
</feature>
<dbReference type="AlphaFoldDB" id="A0A3N7HTM8"/>
<keyword evidence="9" id="KW-0732">Signal</keyword>
<dbReference type="EMBL" id="QUSW01000001">
    <property type="protein sequence ID" value="RQP25604.1"/>
    <property type="molecule type" value="Genomic_DNA"/>
</dbReference>
<evidence type="ECO:0000256" key="4">
    <source>
        <dbReference type="ARBA" id="ARBA00023277"/>
    </source>
</evidence>
<dbReference type="InterPro" id="IPR036966">
    <property type="entry name" value="CBM3_sf"/>
</dbReference>
<dbReference type="Gene3D" id="2.60.40.710">
    <property type="entry name" value="Endoglucanase-like"/>
    <property type="match status" value="1"/>
</dbReference>
<dbReference type="InterPro" id="IPR018221">
    <property type="entry name" value="Glyco_hydro_9_His_AS"/>
</dbReference>
<keyword evidence="3 9" id="KW-0136">Cellulose degradation</keyword>
<organism evidence="14 15">
    <name type="scientific">Piscinibacter terrae</name>
    <dbReference type="NCBI Taxonomy" id="2496871"/>
    <lineage>
        <taxon>Bacteria</taxon>
        <taxon>Pseudomonadati</taxon>
        <taxon>Pseudomonadota</taxon>
        <taxon>Betaproteobacteria</taxon>
        <taxon>Burkholderiales</taxon>
        <taxon>Sphaerotilaceae</taxon>
        <taxon>Piscinibacter</taxon>
    </lineage>
</organism>
<dbReference type="FunFam" id="1.50.10.10:FF:000020">
    <property type="entry name" value="Endoglucanase"/>
    <property type="match status" value="1"/>
</dbReference>
<dbReference type="Pfam" id="PF00759">
    <property type="entry name" value="Glyco_hydro_9"/>
    <property type="match status" value="1"/>
</dbReference>
<dbReference type="InterPro" id="IPR001701">
    <property type="entry name" value="Glyco_hydro_9"/>
</dbReference>
<dbReference type="InterPro" id="IPR008928">
    <property type="entry name" value="6-hairpin_glycosidase_sf"/>
</dbReference>
<dbReference type="Proteomes" id="UP000267464">
    <property type="component" value="Unassembled WGS sequence"/>
</dbReference>
<evidence type="ECO:0000256" key="3">
    <source>
        <dbReference type="ARBA" id="ARBA00023001"/>
    </source>
</evidence>